<dbReference type="SUPFAM" id="SSF47676">
    <property type="entry name" value="Conserved domain common to transcription factors TFIIS, elongin A, CRSP70"/>
    <property type="match status" value="1"/>
</dbReference>
<feature type="domain" description="RRM" evidence="4">
    <location>
        <begin position="691"/>
        <end position="761"/>
    </location>
</feature>
<dbReference type="PANTHER" id="PTHR48038:SF1">
    <property type="entry name" value="RIBONUCLEOPROTEIN RB97D"/>
    <property type="match status" value="1"/>
</dbReference>
<dbReference type="PANTHER" id="PTHR48038">
    <property type="entry name" value="RIBONUCLEOPROTEIN RB97D"/>
    <property type="match status" value="1"/>
</dbReference>
<feature type="domain" description="TFIIS N-terminal" evidence="5">
    <location>
        <begin position="51"/>
        <end position="133"/>
    </location>
</feature>
<evidence type="ECO:0000313" key="6">
    <source>
        <dbReference type="EMBL" id="CAE0709082.1"/>
    </source>
</evidence>
<dbReference type="SUPFAM" id="SSF54928">
    <property type="entry name" value="RNA-binding domain, RBD"/>
    <property type="match status" value="1"/>
</dbReference>
<dbReference type="InterPro" id="IPR017923">
    <property type="entry name" value="TFIIS_N"/>
</dbReference>
<feature type="compositionally biased region" description="Polar residues" evidence="3">
    <location>
        <begin position="313"/>
        <end position="330"/>
    </location>
</feature>
<dbReference type="GO" id="GO:0005634">
    <property type="term" value="C:nucleus"/>
    <property type="evidence" value="ECO:0007669"/>
    <property type="project" value="UniProtKB-SubCell"/>
</dbReference>
<evidence type="ECO:0000256" key="3">
    <source>
        <dbReference type="SAM" id="MobiDB-lite"/>
    </source>
</evidence>
<feature type="compositionally biased region" description="Low complexity" evidence="3">
    <location>
        <begin position="461"/>
        <end position="471"/>
    </location>
</feature>
<feature type="region of interest" description="Disordered" evidence="3">
    <location>
        <begin position="308"/>
        <end position="330"/>
    </location>
</feature>
<evidence type="ECO:0000259" key="5">
    <source>
        <dbReference type="PROSITE" id="PS51319"/>
    </source>
</evidence>
<feature type="region of interest" description="Disordered" evidence="3">
    <location>
        <begin position="379"/>
        <end position="402"/>
    </location>
</feature>
<dbReference type="InterPro" id="IPR035979">
    <property type="entry name" value="RBD_domain_sf"/>
</dbReference>
<name>A0A7S4AB60_9STRA</name>
<sequence>MTSNNTESIAGDSNNKNAILISRRSTIVTIIGSTPIENSTLDTVLQNGYLGAVKLWMDDILKGTVGGIDLLLHLLTNIAQLPVTKGIVKESGMGKAVGSIEKHRICVDSPNKVAIVERVSAIKEAWKVSVKIRKDKPQNSTSTTVASSSKRDLDTSSQSSSPTAKKPKLDDTKKSSLSSLLTKVAPTSILSTEDKYGLANVDSSKLGVKVSKKTGKRLKWKDHFGGMLEASKILEEDHTFRDENPDEDTPGSWSDRKKRDRLREKELLAKAKKAKLLDDDDDGLVVPDATLPVQVQPTIAWHVPPLIPERQDASPSQNNSKEKVGQTTRMASVTPAAYTSEFSVPMNPTPLSDVEQALDMTSQSSTVTQVIPFFVPQQPVAPAPSPQPIPTSTPAYPPAQPPSGIASAETVQSLGLPPFLVGQNLQALQTLAGTPELLRSFVGSNGMYDQVRLMNLVQTLSQNSSSSGQHHQGSKPGFQQQKSMGQNSSAPGTYGQTSGHGGMYGMSSNENKYGSGQSAYGNNNNWQGNGGGNGMKAGGYRGAQNSSEGNLHLSGYGAGTTQAEIIALFSPYVHVSEVVVKATFCFVNTNDPGGAKQAREALNGALLGGQPVRINMAQRKNRDNHNTQQNGPSNTGSYYGRNPAMQPQNAGFHGMGNPGFGQPPVPPPPMGMPPGQGGGEVRDDRGNPATKNLFVAGYGQGTTEHQLRDTFAAHAQITGIISKGTFSFVNTNDKMAATRAREVLSGTMLNGGVLRINFAKETGRLGTSFDITYGGGGGPPNRQSHYGRSN</sequence>
<feature type="compositionally biased region" description="Polar residues" evidence="3">
    <location>
        <begin position="626"/>
        <end position="637"/>
    </location>
</feature>
<proteinExistence type="predicted"/>
<feature type="region of interest" description="Disordered" evidence="3">
    <location>
        <begin position="236"/>
        <end position="260"/>
    </location>
</feature>
<evidence type="ECO:0000256" key="1">
    <source>
        <dbReference type="PROSITE-ProRule" id="PRU00176"/>
    </source>
</evidence>
<dbReference type="InterPro" id="IPR035441">
    <property type="entry name" value="TFIIS/LEDGF_dom_sf"/>
</dbReference>
<feature type="region of interest" description="Disordered" evidence="3">
    <location>
        <begin position="619"/>
        <end position="691"/>
    </location>
</feature>
<feature type="region of interest" description="Disordered" evidence="3">
    <location>
        <begin position="137"/>
        <end position="177"/>
    </location>
</feature>
<evidence type="ECO:0000259" key="4">
    <source>
        <dbReference type="PROSITE" id="PS50102"/>
    </source>
</evidence>
<accession>A0A7S4AB60</accession>
<feature type="compositionally biased region" description="Polar residues" evidence="3">
    <location>
        <begin position="477"/>
        <end position="497"/>
    </location>
</feature>
<dbReference type="PROSITE" id="PS51319">
    <property type="entry name" value="TFIIS_N"/>
    <property type="match status" value="1"/>
</dbReference>
<dbReference type="Gene3D" id="1.20.930.10">
    <property type="entry name" value="Conserved domain common to transcription factors TFIIS, elongin A, CRSP70"/>
    <property type="match status" value="1"/>
</dbReference>
<dbReference type="SMART" id="SM00360">
    <property type="entry name" value="RRM"/>
    <property type="match status" value="2"/>
</dbReference>
<comment type="subcellular location">
    <subcellularLocation>
        <location evidence="2">Nucleus</location>
    </subcellularLocation>
</comment>
<feature type="compositionally biased region" description="Pro residues" evidence="3">
    <location>
        <begin position="379"/>
        <end position="401"/>
    </location>
</feature>
<evidence type="ECO:0008006" key="7">
    <source>
        <dbReference type="Google" id="ProtNLM"/>
    </source>
</evidence>
<feature type="domain" description="RRM" evidence="4">
    <location>
        <begin position="549"/>
        <end position="619"/>
    </location>
</feature>
<feature type="compositionally biased region" description="Pro residues" evidence="3">
    <location>
        <begin position="661"/>
        <end position="672"/>
    </location>
</feature>
<keyword evidence="1" id="KW-0694">RNA-binding</keyword>
<evidence type="ECO:0000256" key="2">
    <source>
        <dbReference type="PROSITE-ProRule" id="PRU00649"/>
    </source>
</evidence>
<reference evidence="6" key="1">
    <citation type="submission" date="2021-01" db="EMBL/GenBank/DDBJ databases">
        <authorList>
            <person name="Corre E."/>
            <person name="Pelletier E."/>
            <person name="Niang G."/>
            <person name="Scheremetjew M."/>
            <person name="Finn R."/>
            <person name="Kale V."/>
            <person name="Holt S."/>
            <person name="Cochrane G."/>
            <person name="Meng A."/>
            <person name="Brown T."/>
            <person name="Cohen L."/>
        </authorList>
    </citation>
    <scope>NUCLEOTIDE SEQUENCE</scope>
    <source>
        <strain evidence="6">10249 10 AB</strain>
    </source>
</reference>
<dbReference type="InterPro" id="IPR000504">
    <property type="entry name" value="RRM_dom"/>
</dbReference>
<dbReference type="GO" id="GO:0003723">
    <property type="term" value="F:RNA binding"/>
    <property type="evidence" value="ECO:0007669"/>
    <property type="project" value="UniProtKB-UniRule"/>
</dbReference>
<dbReference type="PROSITE" id="PS50102">
    <property type="entry name" value="RRM"/>
    <property type="match status" value="2"/>
</dbReference>
<keyword evidence="2" id="KW-0539">Nucleus</keyword>
<organism evidence="6">
    <name type="scientific">Pseudo-nitzschia australis</name>
    <dbReference type="NCBI Taxonomy" id="44445"/>
    <lineage>
        <taxon>Eukaryota</taxon>
        <taxon>Sar</taxon>
        <taxon>Stramenopiles</taxon>
        <taxon>Ochrophyta</taxon>
        <taxon>Bacillariophyta</taxon>
        <taxon>Bacillariophyceae</taxon>
        <taxon>Bacillariophycidae</taxon>
        <taxon>Bacillariales</taxon>
        <taxon>Bacillariaceae</taxon>
        <taxon>Pseudo-nitzschia</taxon>
    </lineage>
</organism>
<dbReference type="Gene3D" id="3.30.70.330">
    <property type="match status" value="2"/>
</dbReference>
<protein>
    <recommendedName>
        <fullName evidence="7">RRM domain-containing protein</fullName>
    </recommendedName>
</protein>
<dbReference type="InterPro" id="IPR012677">
    <property type="entry name" value="Nucleotide-bd_a/b_plait_sf"/>
</dbReference>
<dbReference type="EMBL" id="HBIX01002408">
    <property type="protein sequence ID" value="CAE0709082.1"/>
    <property type="molecule type" value="Transcribed_RNA"/>
</dbReference>
<dbReference type="AlphaFoldDB" id="A0A7S4AB60"/>
<feature type="compositionally biased region" description="Polar residues" evidence="3">
    <location>
        <begin position="138"/>
        <end position="148"/>
    </location>
</feature>
<feature type="region of interest" description="Disordered" evidence="3">
    <location>
        <begin position="461"/>
        <end position="510"/>
    </location>
</feature>
<gene>
    <name evidence="6" type="ORF">PAUS00366_LOCUS1802</name>
</gene>